<dbReference type="AlphaFoldDB" id="A0A1G7DGE9"/>
<accession>A0A1G7DGE9</accession>
<protein>
    <submittedName>
        <fullName evidence="1">Uncharacterized protein</fullName>
    </submittedName>
</protein>
<proteinExistence type="predicted"/>
<reference evidence="2" key="1">
    <citation type="submission" date="2016-10" db="EMBL/GenBank/DDBJ databases">
        <authorList>
            <person name="Varghese N."/>
            <person name="Submissions S."/>
        </authorList>
    </citation>
    <scope>NUCLEOTIDE SEQUENCE [LARGE SCALE GENOMIC DNA]</scope>
    <source>
        <strain evidence="2">DSM 25329</strain>
    </source>
</reference>
<dbReference type="STRING" id="659014.SAMN04487996_105210"/>
<name>A0A1G7DGE9_9BACT</name>
<dbReference type="Pfam" id="PF22028">
    <property type="entry name" value="DUF6934"/>
    <property type="match status" value="1"/>
</dbReference>
<dbReference type="Proteomes" id="UP000198748">
    <property type="component" value="Unassembled WGS sequence"/>
</dbReference>
<keyword evidence="2" id="KW-1185">Reference proteome</keyword>
<dbReference type="EMBL" id="FNAN01000005">
    <property type="protein sequence ID" value="SDE49885.1"/>
    <property type="molecule type" value="Genomic_DNA"/>
</dbReference>
<evidence type="ECO:0000313" key="1">
    <source>
        <dbReference type="EMBL" id="SDE49885.1"/>
    </source>
</evidence>
<organism evidence="1 2">
    <name type="scientific">Dyadobacter soli</name>
    <dbReference type="NCBI Taxonomy" id="659014"/>
    <lineage>
        <taxon>Bacteria</taxon>
        <taxon>Pseudomonadati</taxon>
        <taxon>Bacteroidota</taxon>
        <taxon>Cytophagia</taxon>
        <taxon>Cytophagales</taxon>
        <taxon>Spirosomataceae</taxon>
        <taxon>Dyadobacter</taxon>
    </lineage>
</organism>
<gene>
    <name evidence="1" type="ORF">SAMN04487996_105210</name>
</gene>
<dbReference type="InterPro" id="IPR053865">
    <property type="entry name" value="DUF6934"/>
</dbReference>
<sequence>MSLERYEYDQLDEFTYRFYSVGRNGTFEMRVRFTEMAFNYYNLGFGVLDPGSEWLDDRVELRNGDSQIILATVASIALRFMDVHLGVGLYASGSTPSRTRLYQMGLNRVLPHLTEYSITGLIAKQEGSSILPENKPEQYGEWQEFQTGISYRAFLIFKGK</sequence>
<evidence type="ECO:0000313" key="2">
    <source>
        <dbReference type="Proteomes" id="UP000198748"/>
    </source>
</evidence>